<feature type="transmembrane region" description="Helical" evidence="6">
    <location>
        <begin position="108"/>
        <end position="130"/>
    </location>
</feature>
<proteinExistence type="inferred from homology"/>
<evidence type="ECO:0000256" key="5">
    <source>
        <dbReference type="ARBA" id="ARBA00023136"/>
    </source>
</evidence>
<dbReference type="InterPro" id="IPR036259">
    <property type="entry name" value="MFS_trans_sf"/>
</dbReference>
<dbReference type="GO" id="GO:0016020">
    <property type="term" value="C:membrane"/>
    <property type="evidence" value="ECO:0007669"/>
    <property type="project" value="UniProtKB-SubCell"/>
</dbReference>
<comment type="similarity">
    <text evidence="2">Belongs to the major facilitator superfamily. Proton-dependent oligopeptide transporter (POT/PTR) (TC 2.A.17) family.</text>
</comment>
<dbReference type="Proteomes" id="UP000289340">
    <property type="component" value="Chromosome 4"/>
</dbReference>
<dbReference type="AlphaFoldDB" id="A0A445KUN5"/>
<keyword evidence="3 6" id="KW-0812">Transmembrane</keyword>
<dbReference type="EMBL" id="QZWG01000004">
    <property type="protein sequence ID" value="RZC14722.1"/>
    <property type="molecule type" value="Genomic_DNA"/>
</dbReference>
<dbReference type="GO" id="GO:0022857">
    <property type="term" value="F:transmembrane transporter activity"/>
    <property type="evidence" value="ECO:0007669"/>
    <property type="project" value="InterPro"/>
</dbReference>
<keyword evidence="8" id="KW-1185">Reference proteome</keyword>
<dbReference type="Pfam" id="PF00854">
    <property type="entry name" value="PTR2"/>
    <property type="match status" value="1"/>
</dbReference>
<dbReference type="PANTHER" id="PTHR11654">
    <property type="entry name" value="OLIGOPEPTIDE TRANSPORTER-RELATED"/>
    <property type="match status" value="1"/>
</dbReference>
<feature type="transmembrane region" description="Helical" evidence="6">
    <location>
        <begin position="371"/>
        <end position="392"/>
    </location>
</feature>
<dbReference type="Gene3D" id="1.20.1250.20">
    <property type="entry name" value="MFS general substrate transporter like domains"/>
    <property type="match status" value="1"/>
</dbReference>
<evidence type="ECO:0000313" key="7">
    <source>
        <dbReference type="EMBL" id="RZC14722.1"/>
    </source>
</evidence>
<evidence type="ECO:0000256" key="2">
    <source>
        <dbReference type="ARBA" id="ARBA00005982"/>
    </source>
</evidence>
<evidence type="ECO:0000256" key="6">
    <source>
        <dbReference type="SAM" id="Phobius"/>
    </source>
</evidence>
<dbReference type="SUPFAM" id="SSF103473">
    <property type="entry name" value="MFS general substrate transporter"/>
    <property type="match status" value="1"/>
</dbReference>
<gene>
    <name evidence="7" type="ORF">D0Y65_008595</name>
</gene>
<accession>A0A445KUN5</accession>
<feature type="transmembrane region" description="Helical" evidence="6">
    <location>
        <begin position="338"/>
        <end position="359"/>
    </location>
</feature>
<protein>
    <submittedName>
        <fullName evidence="7">Protein NRT1/ PTR FAMILY 8.2</fullName>
    </submittedName>
</protein>
<reference evidence="7 8" key="1">
    <citation type="submission" date="2018-09" db="EMBL/GenBank/DDBJ databases">
        <title>A high-quality reference genome of wild soybean provides a powerful tool to mine soybean genomes.</title>
        <authorList>
            <person name="Xie M."/>
            <person name="Chung C.Y.L."/>
            <person name="Li M.-W."/>
            <person name="Wong F.-L."/>
            <person name="Chan T.-F."/>
            <person name="Lam H.-M."/>
        </authorList>
    </citation>
    <scope>NUCLEOTIDE SEQUENCE [LARGE SCALE GENOMIC DNA]</scope>
    <source>
        <strain evidence="8">cv. W05</strain>
        <tissue evidence="7">Hypocotyl of etiolated seedlings</tissue>
    </source>
</reference>
<comment type="caution">
    <text evidence="7">The sequence shown here is derived from an EMBL/GenBank/DDBJ whole genome shotgun (WGS) entry which is preliminary data.</text>
</comment>
<name>A0A445KUN5_GLYSO</name>
<organism evidence="7 8">
    <name type="scientific">Glycine soja</name>
    <name type="common">Wild soybean</name>
    <dbReference type="NCBI Taxonomy" id="3848"/>
    <lineage>
        <taxon>Eukaryota</taxon>
        <taxon>Viridiplantae</taxon>
        <taxon>Streptophyta</taxon>
        <taxon>Embryophyta</taxon>
        <taxon>Tracheophyta</taxon>
        <taxon>Spermatophyta</taxon>
        <taxon>Magnoliopsida</taxon>
        <taxon>eudicotyledons</taxon>
        <taxon>Gunneridae</taxon>
        <taxon>Pentapetalae</taxon>
        <taxon>rosids</taxon>
        <taxon>fabids</taxon>
        <taxon>Fabales</taxon>
        <taxon>Fabaceae</taxon>
        <taxon>Papilionoideae</taxon>
        <taxon>50 kb inversion clade</taxon>
        <taxon>NPAAA clade</taxon>
        <taxon>indigoferoid/millettioid clade</taxon>
        <taxon>Phaseoleae</taxon>
        <taxon>Glycine</taxon>
        <taxon>Glycine subgen. Soja</taxon>
    </lineage>
</organism>
<dbReference type="InterPro" id="IPR000109">
    <property type="entry name" value="POT_fam"/>
</dbReference>
<evidence type="ECO:0000256" key="4">
    <source>
        <dbReference type="ARBA" id="ARBA00022989"/>
    </source>
</evidence>
<keyword evidence="4 6" id="KW-1133">Transmembrane helix</keyword>
<comment type="subcellular location">
    <subcellularLocation>
        <location evidence="1">Membrane</location>
        <topology evidence="1">Multi-pass membrane protein</topology>
    </subcellularLocation>
</comment>
<feature type="transmembrane region" description="Helical" evidence="6">
    <location>
        <begin position="136"/>
        <end position="158"/>
    </location>
</feature>
<keyword evidence="5 6" id="KW-0472">Membrane</keyword>
<evidence type="ECO:0000256" key="3">
    <source>
        <dbReference type="ARBA" id="ARBA00022692"/>
    </source>
</evidence>
<evidence type="ECO:0000313" key="8">
    <source>
        <dbReference type="Proteomes" id="UP000289340"/>
    </source>
</evidence>
<sequence length="410" mass="46854">MELVSNRCVDLHGRIADKRTTGGWKASHFIIGDDFADTYFRLQWTRYALINALFRHAKGQAKAKPHSYTVHLPTLLWAPEESSPVCPPSVLTNLTREMRKIVQMKFSFLNWFFFAINMGAILGITPLVYIQDAAGFGWGFGIHAAAAICSIVILLAGLRYYRFKMPMGSPFTRFLQVMVASTMNHLNRVHLENDQTRLYEVETTRKLPHTPQYRTRVSIFYLDTDQYGTFKVFFNTLQKTSNRWRICTVTQVEEFKSFIRVLPVWASTIALSVSYAQLSTFFLSQANIMDRTLGTHFKIPAGSVPVFSAITLILVPIYEKFIVPSLRNIIGHHRGVTSLQRMGVGLFVLIFAMASAALVERKRRDHKSLKMSVFWLLPQFFLMGAAEVFTYVGQLEFFYDEATDGTRSFS</sequence>
<feature type="transmembrane region" description="Helical" evidence="6">
    <location>
        <begin position="299"/>
        <end position="318"/>
    </location>
</feature>
<evidence type="ECO:0000256" key="1">
    <source>
        <dbReference type="ARBA" id="ARBA00004141"/>
    </source>
</evidence>